<dbReference type="Proteomes" id="UP001209229">
    <property type="component" value="Unassembled WGS sequence"/>
</dbReference>
<evidence type="ECO:0000259" key="6">
    <source>
        <dbReference type="Pfam" id="PF07980"/>
    </source>
</evidence>
<evidence type="ECO:0000256" key="5">
    <source>
        <dbReference type="ARBA" id="ARBA00023237"/>
    </source>
</evidence>
<dbReference type="InterPro" id="IPR033985">
    <property type="entry name" value="SusD-like_N"/>
</dbReference>
<dbReference type="InterPro" id="IPR011990">
    <property type="entry name" value="TPR-like_helical_dom_sf"/>
</dbReference>
<comment type="similarity">
    <text evidence="2">Belongs to the SusD family.</text>
</comment>
<dbReference type="Pfam" id="PF14322">
    <property type="entry name" value="SusD-like_3"/>
    <property type="match status" value="1"/>
</dbReference>
<evidence type="ECO:0000313" key="8">
    <source>
        <dbReference type="EMBL" id="MCW3788286.1"/>
    </source>
</evidence>
<dbReference type="Gene3D" id="1.25.40.390">
    <property type="match status" value="1"/>
</dbReference>
<evidence type="ECO:0000259" key="7">
    <source>
        <dbReference type="Pfam" id="PF14322"/>
    </source>
</evidence>
<dbReference type="InterPro" id="IPR012944">
    <property type="entry name" value="SusD_RagB_dom"/>
</dbReference>
<keyword evidence="5" id="KW-0998">Cell outer membrane</keyword>
<protein>
    <submittedName>
        <fullName evidence="8">RagB/SusD family nutrient uptake outer membrane protein</fullName>
    </submittedName>
</protein>
<dbReference type="GO" id="GO:0009279">
    <property type="term" value="C:cell outer membrane"/>
    <property type="evidence" value="ECO:0007669"/>
    <property type="project" value="UniProtKB-SubCell"/>
</dbReference>
<keyword evidence="3" id="KW-0732">Signal</keyword>
<name>A0AAE3M788_9BACT</name>
<dbReference type="EMBL" id="JAPDPJ010000049">
    <property type="protein sequence ID" value="MCW3788286.1"/>
    <property type="molecule type" value="Genomic_DNA"/>
</dbReference>
<keyword evidence="4" id="KW-0472">Membrane</keyword>
<evidence type="ECO:0000313" key="9">
    <source>
        <dbReference type="Proteomes" id="UP001209229"/>
    </source>
</evidence>
<comment type="caution">
    <text evidence="8">The sequence shown here is derived from an EMBL/GenBank/DDBJ whole genome shotgun (WGS) entry which is preliminary data.</text>
</comment>
<evidence type="ECO:0000256" key="4">
    <source>
        <dbReference type="ARBA" id="ARBA00023136"/>
    </source>
</evidence>
<dbReference type="CDD" id="cd08977">
    <property type="entry name" value="SusD"/>
    <property type="match status" value="1"/>
</dbReference>
<evidence type="ECO:0000256" key="1">
    <source>
        <dbReference type="ARBA" id="ARBA00004442"/>
    </source>
</evidence>
<dbReference type="RefSeq" id="WP_301191847.1">
    <property type="nucleotide sequence ID" value="NZ_JAPDPJ010000049.1"/>
</dbReference>
<organism evidence="8 9">
    <name type="scientific">Plebeiibacterium sediminum</name>
    <dbReference type="NCBI Taxonomy" id="2992112"/>
    <lineage>
        <taxon>Bacteria</taxon>
        <taxon>Pseudomonadati</taxon>
        <taxon>Bacteroidota</taxon>
        <taxon>Bacteroidia</taxon>
        <taxon>Marinilabiliales</taxon>
        <taxon>Marinilabiliaceae</taxon>
        <taxon>Plebeiibacterium</taxon>
    </lineage>
</organism>
<evidence type="ECO:0000256" key="2">
    <source>
        <dbReference type="ARBA" id="ARBA00006275"/>
    </source>
</evidence>
<feature type="domain" description="RagB/SusD" evidence="6">
    <location>
        <begin position="362"/>
        <end position="504"/>
    </location>
</feature>
<evidence type="ECO:0000256" key="3">
    <source>
        <dbReference type="ARBA" id="ARBA00022729"/>
    </source>
</evidence>
<proteinExistence type="inferred from homology"/>
<dbReference type="AlphaFoldDB" id="A0AAE3M788"/>
<accession>A0AAE3M788</accession>
<dbReference type="SUPFAM" id="SSF48452">
    <property type="entry name" value="TPR-like"/>
    <property type="match status" value="1"/>
</dbReference>
<gene>
    <name evidence="8" type="ORF">OM075_17590</name>
</gene>
<feature type="domain" description="SusD-like N-terminal" evidence="7">
    <location>
        <begin position="64"/>
        <end position="227"/>
    </location>
</feature>
<comment type="subcellular location">
    <subcellularLocation>
        <location evidence="1">Cell outer membrane</location>
    </subcellularLocation>
</comment>
<dbReference type="Pfam" id="PF07980">
    <property type="entry name" value="SusD_RagB"/>
    <property type="match status" value="1"/>
</dbReference>
<sequence length="504" mass="56272">MKQYILTSLLVGSLCFSSCNDEYLTNLDETKVSAESFYQTESDFELANVGMYVPLRTLYGNGVADYGAWAMGEMRSDHTCFMYNMNNRGYADREYIDQFIDDSNGGGVSTKYSNNYIIIGRANQILARVEEADISESARNNYKGQALFLRAFAYFDLVQYFGDVPLVIEAPTTYDETIVGRTSASAVYEQIIKDATEAARLLPSVGEQATGYVANGAAYTLLGNVYLVLEEWANAEDVLLNVTGYSLMDDYASIFNPSNKNNNEMIFEVQYAADDTKGTSSYFGVNFLPSLSSPGVLAGYPENSGNNQYAGWNAPTPDLVDLFDVNDLRFEASIAFFTGEIYENQPYVKKFSHGCEIFPHCDEDWPVYRYAEVLLMLAEAVNEQGGRAGEALAYLNAVHAHSRTGLSELAIADQAELRDAIMLERQFELAFENKRWLDLVRTGRATQVMQAQCAKVLANPQAYYYPEGVYPSADSYQFDAHRLLFPIPNGQIEINPLLTQNDGY</sequence>
<keyword evidence="9" id="KW-1185">Reference proteome</keyword>
<reference evidence="8" key="1">
    <citation type="submission" date="2022-10" db="EMBL/GenBank/DDBJ databases">
        <authorList>
            <person name="Yu W.X."/>
        </authorList>
    </citation>
    <scope>NUCLEOTIDE SEQUENCE</scope>
    <source>
        <strain evidence="8">AAT</strain>
    </source>
</reference>